<gene>
    <name evidence="1" type="ORF">PDLFYP31_04287</name>
</gene>
<dbReference type="EMBL" id="CACRUW010000043">
    <property type="protein sequence ID" value="VYU79275.1"/>
    <property type="molecule type" value="Genomic_DNA"/>
</dbReference>
<name>A0A6N3HR18_PARDI</name>
<protein>
    <recommendedName>
        <fullName evidence="2">T9SS type A sorting domain-containing protein</fullName>
    </recommendedName>
</protein>
<dbReference type="RefSeq" id="WP_232284170.1">
    <property type="nucleotide sequence ID" value="NZ_CP103128.1"/>
</dbReference>
<sequence>MDVIENQLENDESSILSDVVVSNQVSYQLYNQATGLLVAEGKMERSGGTLDFNQVNSGIYILRIQVSDAIFEVHRVAFK</sequence>
<accession>A0A6N3HR18</accession>
<dbReference type="InterPro" id="IPR026444">
    <property type="entry name" value="Secre_tail"/>
</dbReference>
<dbReference type="NCBIfam" id="TIGR04183">
    <property type="entry name" value="Por_Secre_tail"/>
    <property type="match status" value="1"/>
</dbReference>
<proteinExistence type="predicted"/>
<dbReference type="AlphaFoldDB" id="A0A6N3HR18"/>
<reference evidence="1" key="1">
    <citation type="submission" date="2019-11" db="EMBL/GenBank/DDBJ databases">
        <authorList>
            <person name="Feng L."/>
        </authorList>
    </citation>
    <scope>NUCLEOTIDE SEQUENCE</scope>
    <source>
        <strain evidence="1">PdistasonisLFYP31</strain>
    </source>
</reference>
<organism evidence="1">
    <name type="scientific">Parabacteroides distasonis</name>
    <dbReference type="NCBI Taxonomy" id="823"/>
    <lineage>
        <taxon>Bacteria</taxon>
        <taxon>Pseudomonadati</taxon>
        <taxon>Bacteroidota</taxon>
        <taxon>Bacteroidia</taxon>
        <taxon>Bacteroidales</taxon>
        <taxon>Tannerellaceae</taxon>
        <taxon>Parabacteroides</taxon>
    </lineage>
</organism>
<evidence type="ECO:0000313" key="1">
    <source>
        <dbReference type="EMBL" id="VYU79275.1"/>
    </source>
</evidence>
<evidence type="ECO:0008006" key="2">
    <source>
        <dbReference type="Google" id="ProtNLM"/>
    </source>
</evidence>